<dbReference type="InterPro" id="IPR018724">
    <property type="entry name" value="2OG-Fe_dioxygenase"/>
</dbReference>
<protein>
    <recommendedName>
        <fullName evidence="3">2OG-Fe dioxygenase</fullName>
    </recommendedName>
</protein>
<name>A0ABS4PLE3_9PSEU</name>
<reference evidence="1 2" key="1">
    <citation type="submission" date="2021-03" db="EMBL/GenBank/DDBJ databases">
        <title>Sequencing the genomes of 1000 actinobacteria strains.</title>
        <authorList>
            <person name="Klenk H.-P."/>
        </authorList>
    </citation>
    <scope>NUCLEOTIDE SEQUENCE [LARGE SCALE GENOMIC DNA]</scope>
    <source>
        <strain evidence="1 2">DSM 45510</strain>
    </source>
</reference>
<dbReference type="Proteomes" id="UP000741013">
    <property type="component" value="Unassembled WGS sequence"/>
</dbReference>
<dbReference type="EMBL" id="JAGGMS010000001">
    <property type="protein sequence ID" value="MBP2179426.1"/>
    <property type="molecule type" value="Genomic_DNA"/>
</dbReference>
<keyword evidence="2" id="KW-1185">Reference proteome</keyword>
<gene>
    <name evidence="1" type="ORF">JOM49_000952</name>
</gene>
<dbReference type="RefSeq" id="WP_209663137.1">
    <property type="nucleotide sequence ID" value="NZ_JAGGMS010000001.1"/>
</dbReference>
<proteinExistence type="predicted"/>
<evidence type="ECO:0000313" key="1">
    <source>
        <dbReference type="EMBL" id="MBP2179426.1"/>
    </source>
</evidence>
<dbReference type="Pfam" id="PF10014">
    <property type="entry name" value="2OG-Fe_Oxy_2"/>
    <property type="match status" value="1"/>
</dbReference>
<comment type="caution">
    <text evidence="1">The sequence shown here is derived from an EMBL/GenBank/DDBJ whole genome shotgun (WGS) entry which is preliminary data.</text>
</comment>
<accession>A0ABS4PLE3</accession>
<dbReference type="Gene3D" id="2.60.120.620">
    <property type="entry name" value="q2cbj1_9rhob like domain"/>
    <property type="match status" value="1"/>
</dbReference>
<evidence type="ECO:0000313" key="2">
    <source>
        <dbReference type="Proteomes" id="UP000741013"/>
    </source>
</evidence>
<evidence type="ECO:0008006" key="3">
    <source>
        <dbReference type="Google" id="ProtNLM"/>
    </source>
</evidence>
<sequence>MTTGLLTRLHPEALAVARKKLATDGFVITSDHELGLPRTVRETIHRKYFEGGFLRNYPGDIPADRERARDVVRYDWQGDQLSLREHDCVAIDSRGDWSSERREFDRVPLLENRDFAHWIEAAVSLVPEQRRQQRGTFGINLFRTHTNVVTRPHQDQEEFIYVYVVDKRGSGAETELFDVDSDEVVQKETLHPGDLLVFEDRRFRHSTTPLVPPANEPARRDALVCTINYAHTYPLED</sequence>
<organism evidence="1 2">
    <name type="scientific">Amycolatopsis magusensis</name>
    <dbReference type="NCBI Taxonomy" id="882444"/>
    <lineage>
        <taxon>Bacteria</taxon>
        <taxon>Bacillati</taxon>
        <taxon>Actinomycetota</taxon>
        <taxon>Actinomycetes</taxon>
        <taxon>Pseudonocardiales</taxon>
        <taxon>Pseudonocardiaceae</taxon>
        <taxon>Amycolatopsis</taxon>
    </lineage>
</organism>